<dbReference type="AlphaFoldDB" id="A0A1G4QQ79"/>
<keyword evidence="3" id="KW-1185">Reference proteome</keyword>
<name>A0A1G4QQ79_9CAUL</name>
<proteinExistence type="predicted"/>
<dbReference type="SUPFAM" id="SSF46565">
    <property type="entry name" value="Chaperone J-domain"/>
    <property type="match status" value="1"/>
</dbReference>
<dbReference type="InterPro" id="IPR001623">
    <property type="entry name" value="DnaJ_domain"/>
</dbReference>
<gene>
    <name evidence="2" type="ORF">SAMN02927928_1437</name>
</gene>
<reference evidence="3" key="1">
    <citation type="submission" date="2016-10" db="EMBL/GenBank/DDBJ databases">
        <authorList>
            <person name="Varghese N."/>
            <person name="Submissions S."/>
        </authorList>
    </citation>
    <scope>NUCLEOTIDE SEQUENCE [LARGE SCALE GENOMIC DNA]</scope>
    <source>
        <strain evidence="3">CGMCC 1.3431</strain>
    </source>
</reference>
<dbReference type="InterPro" id="IPR029024">
    <property type="entry name" value="TerB-like"/>
</dbReference>
<sequence>MMSFWKNLAQLAVRKFDAAECTECPKGPPGADPAFATAVTALGAKLAMADGLAHDVEQTAFLHVFQPDEKAMRDVMRLYDLARQTSLGFESYARRLAKRYSNCPQILEDVLEGLFHIAVSDGHLSHQEETYLETVAELFGIKAPAYRRIRAGYVPLGEDDPYYVLGLQPDASDDDIRVARRARLNDFHPDRIRARGLPIDFETLYTQKTALINSAYDQIVKERALLA</sequence>
<dbReference type="Pfam" id="PF05099">
    <property type="entry name" value="TerB"/>
    <property type="match status" value="1"/>
</dbReference>
<dbReference type="InterPro" id="IPR036869">
    <property type="entry name" value="J_dom_sf"/>
</dbReference>
<evidence type="ECO:0000313" key="2">
    <source>
        <dbReference type="EMBL" id="SCW46783.1"/>
    </source>
</evidence>
<evidence type="ECO:0000259" key="1">
    <source>
        <dbReference type="PROSITE" id="PS50076"/>
    </source>
</evidence>
<dbReference type="SMART" id="SM00271">
    <property type="entry name" value="DnaJ"/>
    <property type="match status" value="1"/>
</dbReference>
<dbReference type="Proteomes" id="UP000199150">
    <property type="component" value="Unassembled WGS sequence"/>
</dbReference>
<dbReference type="EMBL" id="FMTS01000001">
    <property type="protein sequence ID" value="SCW46783.1"/>
    <property type="molecule type" value="Genomic_DNA"/>
</dbReference>
<evidence type="ECO:0000313" key="3">
    <source>
        <dbReference type="Proteomes" id="UP000199150"/>
    </source>
</evidence>
<dbReference type="InterPro" id="IPR007791">
    <property type="entry name" value="DjlA_N"/>
</dbReference>
<dbReference type="Gene3D" id="1.10.287.110">
    <property type="entry name" value="DnaJ domain"/>
    <property type="match status" value="1"/>
</dbReference>
<feature type="domain" description="J" evidence="1">
    <location>
        <begin position="160"/>
        <end position="224"/>
    </location>
</feature>
<organism evidence="2 3">
    <name type="scientific">Asticcacaulis taihuensis</name>
    <dbReference type="NCBI Taxonomy" id="260084"/>
    <lineage>
        <taxon>Bacteria</taxon>
        <taxon>Pseudomonadati</taxon>
        <taxon>Pseudomonadota</taxon>
        <taxon>Alphaproteobacteria</taxon>
        <taxon>Caulobacterales</taxon>
        <taxon>Caulobacteraceae</taxon>
        <taxon>Asticcacaulis</taxon>
    </lineage>
</organism>
<dbReference type="CDD" id="cd07316">
    <property type="entry name" value="terB_like_DjlA"/>
    <property type="match status" value="1"/>
</dbReference>
<dbReference type="PROSITE" id="PS50076">
    <property type="entry name" value="DNAJ_2"/>
    <property type="match status" value="1"/>
</dbReference>
<dbReference type="SUPFAM" id="SSF158682">
    <property type="entry name" value="TerB-like"/>
    <property type="match status" value="1"/>
</dbReference>
<dbReference type="CDD" id="cd06257">
    <property type="entry name" value="DnaJ"/>
    <property type="match status" value="1"/>
</dbReference>
<protein>
    <submittedName>
        <fullName evidence="2">DnaJ like chaperone protein</fullName>
    </submittedName>
</protein>
<dbReference type="STRING" id="260084.SAMN02927928_1437"/>
<accession>A0A1G4QQ79</accession>
<dbReference type="Gene3D" id="1.10.3680.10">
    <property type="entry name" value="TerB-like"/>
    <property type="match status" value="1"/>
</dbReference>